<comment type="caution">
    <text evidence="1">The sequence shown here is derived from an EMBL/GenBank/DDBJ whole genome shotgun (WGS) entry which is preliminary data.</text>
</comment>
<name>A0A9X9BL27_PSEMA</name>
<evidence type="ECO:0000313" key="1">
    <source>
        <dbReference type="EMBL" id="TWR49316.1"/>
    </source>
</evidence>
<reference evidence="1 2" key="1">
    <citation type="submission" date="2019-06" db="EMBL/GenBank/DDBJ databases">
        <title>Pseudomonas bimorpha sp. nov. isolated from bovine raw milk and skim milk concentrate.</title>
        <authorList>
            <person name="Hofmann K."/>
            <person name="Huptas C."/>
            <person name="Doll E."/>
            <person name="Scherer S."/>
            <person name="Wenning M."/>
        </authorList>
    </citation>
    <scope>NUCLEOTIDE SEQUENCE [LARGE SCALE GENOMIC DNA]</scope>
    <source>
        <strain evidence="1 2">DSM 13124</strain>
    </source>
</reference>
<evidence type="ECO:0000313" key="2">
    <source>
        <dbReference type="Proteomes" id="UP000316123"/>
    </source>
</evidence>
<protein>
    <submittedName>
        <fullName evidence="1">Uncharacterized protein</fullName>
    </submittedName>
</protein>
<dbReference type="RefSeq" id="WP_074848130.1">
    <property type="nucleotide sequence ID" value="NZ_FNSU01000003.1"/>
</dbReference>
<organism evidence="1 2">
    <name type="scientific">Pseudomonas marginalis</name>
    <name type="common">Pseudomonas panacis</name>
    <dbReference type="NCBI Taxonomy" id="298"/>
    <lineage>
        <taxon>Bacteria</taxon>
        <taxon>Pseudomonadati</taxon>
        <taxon>Pseudomonadota</taxon>
        <taxon>Gammaproteobacteria</taxon>
        <taxon>Pseudomonadales</taxon>
        <taxon>Pseudomonadaceae</taxon>
        <taxon>Pseudomonas</taxon>
    </lineage>
</organism>
<sequence>MTKTADISIASHVRHLARAHHVTAERDGISRMAAAITSLAGDVVELDGVEQLLVNLKRKGVLSKSETLALQGSYLQEKRRSKKKLSA</sequence>
<dbReference type="OrthoDB" id="6555979at2"/>
<accession>A0A9X9BL27</accession>
<dbReference type="Proteomes" id="UP000316123">
    <property type="component" value="Unassembled WGS sequence"/>
</dbReference>
<proteinExistence type="predicted"/>
<gene>
    <name evidence="1" type="ORF">FIV41_31285</name>
</gene>
<dbReference type="AlphaFoldDB" id="A0A9X9BL27"/>
<dbReference type="EMBL" id="VFEQ01000038">
    <property type="protein sequence ID" value="TWR49316.1"/>
    <property type="molecule type" value="Genomic_DNA"/>
</dbReference>